<dbReference type="RefSeq" id="WP_342634582.1">
    <property type="nucleotide sequence ID" value="NZ_QNRK01000042.1"/>
</dbReference>
<dbReference type="GO" id="GO:0003676">
    <property type="term" value="F:nucleic acid binding"/>
    <property type="evidence" value="ECO:0007669"/>
    <property type="project" value="InterPro"/>
</dbReference>
<keyword evidence="2" id="KW-0255">Endonuclease</keyword>
<dbReference type="Proteomes" id="UP000253529">
    <property type="component" value="Unassembled WGS sequence"/>
</dbReference>
<organism evidence="2 3">
    <name type="scientific">Roseiarcus fermentans</name>
    <dbReference type="NCBI Taxonomy" id="1473586"/>
    <lineage>
        <taxon>Bacteria</taxon>
        <taxon>Pseudomonadati</taxon>
        <taxon>Pseudomonadota</taxon>
        <taxon>Alphaproteobacteria</taxon>
        <taxon>Hyphomicrobiales</taxon>
        <taxon>Roseiarcaceae</taxon>
        <taxon>Roseiarcus</taxon>
    </lineage>
</organism>
<keyword evidence="3" id="KW-1185">Reference proteome</keyword>
<protein>
    <submittedName>
        <fullName evidence="2">HNH endonuclease</fullName>
    </submittedName>
</protein>
<keyword evidence="2" id="KW-0540">Nuclease</keyword>
<evidence type="ECO:0000313" key="2">
    <source>
        <dbReference type="EMBL" id="RBP03821.1"/>
    </source>
</evidence>
<evidence type="ECO:0000259" key="1">
    <source>
        <dbReference type="SMART" id="SM00507"/>
    </source>
</evidence>
<gene>
    <name evidence="2" type="ORF">DFR50_14269</name>
</gene>
<dbReference type="GO" id="GO:0004519">
    <property type="term" value="F:endonuclease activity"/>
    <property type="evidence" value="ECO:0007669"/>
    <property type="project" value="UniProtKB-KW"/>
</dbReference>
<feature type="domain" description="HNH nuclease" evidence="1">
    <location>
        <begin position="36"/>
        <end position="90"/>
    </location>
</feature>
<dbReference type="EMBL" id="QNRK01000042">
    <property type="protein sequence ID" value="RBP03821.1"/>
    <property type="molecule type" value="Genomic_DNA"/>
</dbReference>
<keyword evidence="2" id="KW-0378">Hydrolase</keyword>
<dbReference type="InterPro" id="IPR003615">
    <property type="entry name" value="HNH_nuc"/>
</dbReference>
<accession>A0A366EN68</accession>
<dbReference type="Gene3D" id="1.10.30.50">
    <property type="match status" value="1"/>
</dbReference>
<reference evidence="2 3" key="1">
    <citation type="submission" date="2018-06" db="EMBL/GenBank/DDBJ databases">
        <title>Genomic Encyclopedia of Type Strains, Phase IV (KMG-IV): sequencing the most valuable type-strain genomes for metagenomic binning, comparative biology and taxonomic classification.</title>
        <authorList>
            <person name="Goeker M."/>
        </authorList>
    </citation>
    <scope>NUCLEOTIDE SEQUENCE [LARGE SCALE GENOMIC DNA]</scope>
    <source>
        <strain evidence="2 3">DSM 24875</strain>
    </source>
</reference>
<dbReference type="AlphaFoldDB" id="A0A366EN68"/>
<sequence length="104" mass="11112">MALRHARARLRPLPTVAARLPPKTAAPWYGMPEHKAWRAEVIARAGGVCQGPGCGRREQRMFADHIVEIRDGGGLTDPANGQCLCGSCHTAKTAAARAARMGAR</sequence>
<dbReference type="InterPro" id="IPR002711">
    <property type="entry name" value="HNH"/>
</dbReference>
<dbReference type="CDD" id="cd00085">
    <property type="entry name" value="HNHc"/>
    <property type="match status" value="1"/>
</dbReference>
<dbReference type="GO" id="GO:0008270">
    <property type="term" value="F:zinc ion binding"/>
    <property type="evidence" value="ECO:0007669"/>
    <property type="project" value="InterPro"/>
</dbReference>
<proteinExistence type="predicted"/>
<evidence type="ECO:0000313" key="3">
    <source>
        <dbReference type="Proteomes" id="UP000253529"/>
    </source>
</evidence>
<dbReference type="SMART" id="SM00507">
    <property type="entry name" value="HNHc"/>
    <property type="match status" value="1"/>
</dbReference>
<name>A0A366EN68_9HYPH</name>
<comment type="caution">
    <text evidence="2">The sequence shown here is derived from an EMBL/GenBank/DDBJ whole genome shotgun (WGS) entry which is preliminary data.</text>
</comment>
<dbReference type="Pfam" id="PF01844">
    <property type="entry name" value="HNH"/>
    <property type="match status" value="1"/>
</dbReference>